<evidence type="ECO:0000256" key="1">
    <source>
        <dbReference type="ARBA" id="ARBA00009861"/>
    </source>
</evidence>
<sequence>MIMNVEIKSKEMIKPSSPTPNHLRHYKLNLLDQLIPAAYAPIVIFFPNHDGSPTSFQVDLLKRSLSEALTRFFPLAGTIKADELSIDCDDQGACFTKARANCSLNDLLKRPDLKLIAQFLPCGLASTGLSTTNVQATEFECGGMALGVCISHRVVDGAALSFFLESWANAAKEKPSFAPDFSASRLFPVYGSWLRDASMVMWGSLFKKGKFVTGRFVFGSASLALLKDRATGVGGSSPTRVEAVSGFIWKHAMAAYAERCGAKNEPSLLTHLVNLRKRAVPNFSQESLGNLMWIASAMCGGGVDLGLPALVDEVRRSISVVDGECVKKLGGEKGSKMMLGCIKEIEHVGSENVHHLGFSSWCKLGFYDVDFGWGKPVWVSSIDTSGPCFMNLVVLIDMRSGDGMEAWVTLEEQEMAVLEHDQEFTSFASLNPSPL</sequence>
<proteinExistence type="inferred from homology"/>
<dbReference type="PANTHER" id="PTHR31623:SF105">
    <property type="entry name" value="VINORINE SYNTHASE-LIKE"/>
    <property type="match status" value="1"/>
</dbReference>
<dbReference type="InterPro" id="IPR023213">
    <property type="entry name" value="CAT-like_dom_sf"/>
</dbReference>
<evidence type="ECO:0000256" key="2">
    <source>
        <dbReference type="ARBA" id="ARBA00022679"/>
    </source>
</evidence>
<keyword evidence="5" id="KW-1185">Reference proteome</keyword>
<dbReference type="OrthoDB" id="1932220at2759"/>
<evidence type="ECO:0000313" key="5">
    <source>
        <dbReference type="Proteomes" id="UP000298416"/>
    </source>
</evidence>
<dbReference type="PANTHER" id="PTHR31623">
    <property type="entry name" value="F21J9.9"/>
    <property type="match status" value="1"/>
</dbReference>
<evidence type="ECO:0000313" key="4">
    <source>
        <dbReference type="EMBL" id="KAG6388510.1"/>
    </source>
</evidence>
<accession>A0A8X8W5J5</accession>
<gene>
    <name evidence="4" type="ORF">SASPL_149938</name>
</gene>
<dbReference type="Pfam" id="PF02458">
    <property type="entry name" value="Transferase"/>
    <property type="match status" value="1"/>
</dbReference>
<keyword evidence="3" id="KW-0012">Acyltransferase</keyword>
<comment type="similarity">
    <text evidence="1">Belongs to the plant acyltransferase family.</text>
</comment>
<reference evidence="4" key="2">
    <citation type="submission" date="2020-08" db="EMBL/GenBank/DDBJ databases">
        <title>Plant Genome Project.</title>
        <authorList>
            <person name="Zhang R.-G."/>
        </authorList>
    </citation>
    <scope>NUCLEOTIDE SEQUENCE</scope>
    <source>
        <strain evidence="4">Huo1</strain>
        <tissue evidence="4">Leaf</tissue>
    </source>
</reference>
<dbReference type="Proteomes" id="UP000298416">
    <property type="component" value="Unassembled WGS sequence"/>
</dbReference>
<name>A0A8X8W5J5_SALSN</name>
<evidence type="ECO:0008006" key="6">
    <source>
        <dbReference type="Google" id="ProtNLM"/>
    </source>
</evidence>
<keyword evidence="2" id="KW-0808">Transferase</keyword>
<dbReference type="Gene3D" id="3.30.559.10">
    <property type="entry name" value="Chloramphenicol acetyltransferase-like domain"/>
    <property type="match status" value="2"/>
</dbReference>
<evidence type="ECO:0000256" key="3">
    <source>
        <dbReference type="ARBA" id="ARBA00023315"/>
    </source>
</evidence>
<dbReference type="GO" id="GO:0016746">
    <property type="term" value="F:acyltransferase activity"/>
    <property type="evidence" value="ECO:0007669"/>
    <property type="project" value="UniProtKB-KW"/>
</dbReference>
<dbReference type="AlphaFoldDB" id="A0A8X8W5J5"/>
<dbReference type="EMBL" id="PNBA02000020">
    <property type="protein sequence ID" value="KAG6388510.1"/>
    <property type="molecule type" value="Genomic_DNA"/>
</dbReference>
<protein>
    <recommendedName>
        <fullName evidence="6">Shikimate O-hydroxycinnamoyltransferase</fullName>
    </recommendedName>
</protein>
<reference evidence="4" key="1">
    <citation type="submission" date="2018-01" db="EMBL/GenBank/DDBJ databases">
        <authorList>
            <person name="Mao J.F."/>
        </authorList>
    </citation>
    <scope>NUCLEOTIDE SEQUENCE</scope>
    <source>
        <strain evidence="4">Huo1</strain>
        <tissue evidence="4">Leaf</tissue>
    </source>
</reference>
<organism evidence="4">
    <name type="scientific">Salvia splendens</name>
    <name type="common">Scarlet sage</name>
    <dbReference type="NCBI Taxonomy" id="180675"/>
    <lineage>
        <taxon>Eukaryota</taxon>
        <taxon>Viridiplantae</taxon>
        <taxon>Streptophyta</taxon>
        <taxon>Embryophyta</taxon>
        <taxon>Tracheophyta</taxon>
        <taxon>Spermatophyta</taxon>
        <taxon>Magnoliopsida</taxon>
        <taxon>eudicotyledons</taxon>
        <taxon>Gunneridae</taxon>
        <taxon>Pentapetalae</taxon>
        <taxon>asterids</taxon>
        <taxon>lamiids</taxon>
        <taxon>Lamiales</taxon>
        <taxon>Lamiaceae</taxon>
        <taxon>Nepetoideae</taxon>
        <taxon>Mentheae</taxon>
        <taxon>Salviinae</taxon>
        <taxon>Salvia</taxon>
        <taxon>Salvia subgen. Calosphace</taxon>
        <taxon>core Calosphace</taxon>
    </lineage>
</organism>
<comment type="caution">
    <text evidence="4">The sequence shown here is derived from an EMBL/GenBank/DDBJ whole genome shotgun (WGS) entry which is preliminary data.</text>
</comment>